<evidence type="ECO:0000256" key="6">
    <source>
        <dbReference type="NCBIfam" id="TIGR01744"/>
    </source>
</evidence>
<comment type="subcellular location">
    <subcellularLocation>
        <location evidence="5">Cytoplasm</location>
    </subcellularLocation>
</comment>
<dbReference type="InterPro" id="IPR010079">
    <property type="entry name" value="Xanthine_PRibTrfase"/>
</dbReference>
<dbReference type="NCBIfam" id="NF006671">
    <property type="entry name" value="PRK09219.1"/>
    <property type="match status" value="1"/>
</dbReference>
<dbReference type="PANTHER" id="PTHR43864">
    <property type="entry name" value="HYPOXANTHINE/GUANINE PHOSPHORIBOSYLTRANSFERASE"/>
    <property type="match status" value="1"/>
</dbReference>
<keyword evidence="4 5" id="KW-0660">Purine salvage</keyword>
<feature type="binding site" evidence="5">
    <location>
        <position position="20"/>
    </location>
    <ligand>
        <name>xanthine</name>
        <dbReference type="ChEBI" id="CHEBI:17712"/>
    </ligand>
</feature>
<evidence type="ECO:0000313" key="8">
    <source>
        <dbReference type="EMBL" id="BDP41050.1"/>
    </source>
</evidence>
<comment type="catalytic activity">
    <reaction evidence="5">
        <text>XMP + diphosphate = xanthine + 5-phospho-alpha-D-ribose 1-diphosphate</text>
        <dbReference type="Rhea" id="RHEA:10800"/>
        <dbReference type="ChEBI" id="CHEBI:17712"/>
        <dbReference type="ChEBI" id="CHEBI:33019"/>
        <dbReference type="ChEBI" id="CHEBI:57464"/>
        <dbReference type="ChEBI" id="CHEBI:58017"/>
        <dbReference type="EC" id="2.4.2.22"/>
    </reaction>
</comment>
<comment type="similarity">
    <text evidence="5">Belongs to the purine/pyrimidine phosphoribosyltransferase family. Xpt subfamily.</text>
</comment>
<feature type="binding site" evidence="5">
    <location>
        <position position="156"/>
    </location>
    <ligand>
        <name>xanthine</name>
        <dbReference type="ChEBI" id="CHEBI:17712"/>
    </ligand>
</feature>
<keyword evidence="1 5" id="KW-0963">Cytoplasm</keyword>
<feature type="binding site" evidence="5">
    <location>
        <begin position="128"/>
        <end position="132"/>
    </location>
    <ligand>
        <name>5-phospho-alpha-D-ribose 1-diphosphate</name>
        <dbReference type="ChEBI" id="CHEBI:58017"/>
    </ligand>
</feature>
<dbReference type="NCBIfam" id="TIGR01744">
    <property type="entry name" value="XPRTase"/>
    <property type="match status" value="1"/>
</dbReference>
<organism evidence="8 9">
    <name type="scientific">Deinococcus aetherius</name>
    <dbReference type="NCBI Taxonomy" id="200252"/>
    <lineage>
        <taxon>Bacteria</taxon>
        <taxon>Thermotogati</taxon>
        <taxon>Deinococcota</taxon>
        <taxon>Deinococci</taxon>
        <taxon>Deinococcales</taxon>
        <taxon>Deinococcaceae</taxon>
        <taxon>Deinococcus</taxon>
    </lineage>
</organism>
<evidence type="ECO:0000256" key="3">
    <source>
        <dbReference type="ARBA" id="ARBA00022679"/>
    </source>
</evidence>
<keyword evidence="9" id="KW-1185">Reference proteome</keyword>
<dbReference type="SUPFAM" id="SSF53271">
    <property type="entry name" value="PRTase-like"/>
    <property type="match status" value="1"/>
</dbReference>
<comment type="pathway">
    <text evidence="5">Purine metabolism; XMP biosynthesis via salvage pathway; XMP from xanthine: step 1/1.</text>
</comment>
<dbReference type="InterPro" id="IPR029057">
    <property type="entry name" value="PRTase-like"/>
</dbReference>
<feature type="domain" description="Phosphoribosyltransferase" evidence="7">
    <location>
        <begin position="47"/>
        <end position="157"/>
    </location>
</feature>
<sequence length="203" mass="21458">MQALVDAIREQGRILPGGILKVDGLVNHQLLPGLTREMGERFAAGFAPLQPSKIVTIEVSGIAPALATALVLGVPLVYARKKRPVTMHEVAYTAQSVSRTKGGVVDLFVSSEFLEAGDRVVVVDDFLASGGTLRALSHIIAASGAELLALGCVIEKGFEDGRAKLADLGVPILTLANIVRMRQEEGVVVEAGGWGRERMPTPL</sequence>
<feature type="binding site" evidence="5">
    <location>
        <position position="27"/>
    </location>
    <ligand>
        <name>xanthine</name>
        <dbReference type="ChEBI" id="CHEBI:17712"/>
    </ligand>
</feature>
<reference evidence="8" key="1">
    <citation type="submission" date="2022-07" db="EMBL/GenBank/DDBJ databases">
        <title>Complete Genome Sequence of the Radioresistant Bacterium Deinococcus aetherius ST0316, Isolated from the Air Dust collected in Lower Stratosphere above Japan.</title>
        <authorList>
            <person name="Satoh K."/>
            <person name="Hagiwara K."/>
            <person name="Katsumata K."/>
            <person name="Kubo A."/>
            <person name="Yokobori S."/>
            <person name="Yamagishi A."/>
            <person name="Oono Y."/>
            <person name="Narumi I."/>
        </authorList>
    </citation>
    <scope>NUCLEOTIDE SEQUENCE</scope>
    <source>
        <strain evidence="8">ST0316</strain>
    </source>
</reference>
<evidence type="ECO:0000256" key="2">
    <source>
        <dbReference type="ARBA" id="ARBA00022676"/>
    </source>
</evidence>
<evidence type="ECO:0000313" key="9">
    <source>
        <dbReference type="Proteomes" id="UP001064971"/>
    </source>
</evidence>
<dbReference type="Pfam" id="PF00156">
    <property type="entry name" value="Pribosyltran"/>
    <property type="match status" value="1"/>
</dbReference>
<dbReference type="EMBL" id="AP026560">
    <property type="protein sequence ID" value="BDP41050.1"/>
    <property type="molecule type" value="Genomic_DNA"/>
</dbReference>
<dbReference type="InterPro" id="IPR000836">
    <property type="entry name" value="PRTase_dom"/>
</dbReference>
<dbReference type="PANTHER" id="PTHR43864:SF1">
    <property type="entry name" value="XANTHINE PHOSPHORIBOSYLTRANSFERASE"/>
    <property type="match status" value="1"/>
</dbReference>
<dbReference type="RefSeq" id="WP_264776838.1">
    <property type="nucleotide sequence ID" value="NZ_AP026560.1"/>
</dbReference>
<evidence type="ECO:0000256" key="5">
    <source>
        <dbReference type="HAMAP-Rule" id="MF_01184"/>
    </source>
</evidence>
<dbReference type="Proteomes" id="UP001064971">
    <property type="component" value="Chromosome"/>
</dbReference>
<accession>A0ABM8ABT8</accession>
<dbReference type="HAMAP" id="MF_01184">
    <property type="entry name" value="XPRTase"/>
    <property type="match status" value="1"/>
</dbReference>
<comment type="subunit">
    <text evidence="5">Homodimer.</text>
</comment>
<evidence type="ECO:0000259" key="7">
    <source>
        <dbReference type="Pfam" id="PF00156"/>
    </source>
</evidence>
<protein>
    <recommendedName>
        <fullName evidence="5 6">Xanthine phosphoribosyltransferase</fullName>
        <shortName evidence="5">XPRTase</shortName>
        <ecNumber evidence="5 6">2.4.2.22</ecNumber>
    </recommendedName>
</protein>
<evidence type="ECO:0000256" key="1">
    <source>
        <dbReference type="ARBA" id="ARBA00022490"/>
    </source>
</evidence>
<dbReference type="Gene3D" id="3.40.50.2020">
    <property type="match status" value="1"/>
</dbReference>
<keyword evidence="3 5" id="KW-0808">Transferase</keyword>
<comment type="function">
    <text evidence="5">Converts the preformed base xanthine, a product of nucleic acid breakdown, to xanthosine 5'-monophosphate (XMP), so it can be reused for RNA or DNA synthesis.</text>
</comment>
<dbReference type="GO" id="GO:0016757">
    <property type="term" value="F:glycosyltransferase activity"/>
    <property type="evidence" value="ECO:0007669"/>
    <property type="project" value="UniProtKB-KW"/>
</dbReference>
<dbReference type="InterPro" id="IPR050118">
    <property type="entry name" value="Pur/Pyrimidine_PRTase"/>
</dbReference>
<keyword evidence="2 5" id="KW-0328">Glycosyltransferase</keyword>
<dbReference type="EC" id="2.4.2.22" evidence="5 6"/>
<proteinExistence type="inferred from homology"/>
<name>A0ABM8ABT8_9DEIO</name>
<gene>
    <name evidence="5 8" type="primary">xpt</name>
    <name evidence="8" type="ORF">DAETH_10190</name>
</gene>
<evidence type="ECO:0000256" key="4">
    <source>
        <dbReference type="ARBA" id="ARBA00022726"/>
    </source>
</evidence>
<dbReference type="CDD" id="cd06223">
    <property type="entry name" value="PRTases_typeI"/>
    <property type="match status" value="1"/>
</dbReference>